<accession>D4S0G7</accession>
<keyword evidence="1" id="KW-1133">Transmembrane helix</keyword>
<feature type="transmembrane region" description="Helical" evidence="1">
    <location>
        <begin position="351"/>
        <end position="369"/>
    </location>
</feature>
<organism evidence="3 4">
    <name type="scientific">Eshraghiella crossota DSM 2876</name>
    <dbReference type="NCBI Taxonomy" id="511680"/>
    <lineage>
        <taxon>Bacteria</taxon>
        <taxon>Bacillati</taxon>
        <taxon>Bacillota</taxon>
        <taxon>Clostridia</taxon>
        <taxon>Lachnospirales</taxon>
        <taxon>Lachnospiraceae</taxon>
        <taxon>Eshraghiella</taxon>
    </lineage>
</organism>
<feature type="transmembrane region" description="Helical" evidence="1">
    <location>
        <begin position="286"/>
        <end position="319"/>
    </location>
</feature>
<dbReference type="Gene3D" id="3.20.20.190">
    <property type="entry name" value="Phosphatidylinositol (PI) phosphodiesterase"/>
    <property type="match status" value="1"/>
</dbReference>
<evidence type="ECO:0000313" key="4">
    <source>
        <dbReference type="Proteomes" id="UP000006238"/>
    </source>
</evidence>
<dbReference type="InterPro" id="IPR017946">
    <property type="entry name" value="PLC-like_Pdiesterase_TIM-brl"/>
</dbReference>
<dbReference type="PANTHER" id="PTHR46211">
    <property type="entry name" value="GLYCEROPHOSPHORYL DIESTER PHOSPHODIESTERASE"/>
    <property type="match status" value="1"/>
</dbReference>
<dbReference type="eggNOG" id="COG0584">
    <property type="taxonomic scope" value="Bacteria"/>
</dbReference>
<dbReference type="HOGENOM" id="CLU_030006_15_1_9"/>
<reference evidence="3 4" key="1">
    <citation type="submission" date="2010-02" db="EMBL/GenBank/DDBJ databases">
        <authorList>
            <person name="Weinstock G."/>
            <person name="Sodergren E."/>
            <person name="Clifton S."/>
            <person name="Fulton L."/>
            <person name="Fulton B."/>
            <person name="Courtney L."/>
            <person name="Fronick C."/>
            <person name="Harrison M."/>
            <person name="Strong C."/>
            <person name="Farmer C."/>
            <person name="Delahaunty K."/>
            <person name="Markovic C."/>
            <person name="Hall O."/>
            <person name="Minx P."/>
            <person name="Tomlinson C."/>
            <person name="Mitreva M."/>
            <person name="Nelson J."/>
            <person name="Hou S."/>
            <person name="Wollam A."/>
            <person name="Pepin K.H."/>
            <person name="Johnson M."/>
            <person name="Bhonagiri V."/>
            <person name="Zhang X."/>
            <person name="Suruliraj S."/>
            <person name="Warren W."/>
            <person name="Chinwalla A."/>
            <person name="Mardis E.R."/>
            <person name="Wilson R.K."/>
        </authorList>
    </citation>
    <scope>NUCLEOTIDE SEQUENCE [LARGE SCALE GENOMIC DNA]</scope>
    <source>
        <strain evidence="3 4">DSM 2876</strain>
    </source>
</reference>
<dbReference type="PANTHER" id="PTHR46211:SF8">
    <property type="entry name" value="PHOSPHODIESTERASE"/>
    <property type="match status" value="1"/>
</dbReference>
<dbReference type="SUPFAM" id="SSF51695">
    <property type="entry name" value="PLC-like phosphodiesterases"/>
    <property type="match status" value="1"/>
</dbReference>
<keyword evidence="1" id="KW-0812">Transmembrane</keyword>
<keyword evidence="4" id="KW-1185">Reference proteome</keyword>
<dbReference type="PROSITE" id="PS51704">
    <property type="entry name" value="GP_PDE"/>
    <property type="match status" value="1"/>
</dbReference>
<dbReference type="GO" id="GO:0006629">
    <property type="term" value="P:lipid metabolic process"/>
    <property type="evidence" value="ECO:0007669"/>
    <property type="project" value="InterPro"/>
</dbReference>
<dbReference type="CDD" id="cd08579">
    <property type="entry name" value="GDPD_memb_like"/>
    <property type="match status" value="1"/>
</dbReference>
<gene>
    <name evidence="3" type="ORF">BUTYVIB_01586</name>
</gene>
<keyword evidence="1" id="KW-0472">Membrane</keyword>
<protein>
    <submittedName>
        <fullName evidence="3">Glycerophosphodiester phosphodiesterase family protein</fullName>
    </submittedName>
</protein>
<dbReference type="STRING" id="45851.BHV86_09830"/>
<dbReference type="GO" id="GO:0008081">
    <property type="term" value="F:phosphoric diester hydrolase activity"/>
    <property type="evidence" value="ECO:0007669"/>
    <property type="project" value="InterPro"/>
</dbReference>
<name>D4S0G7_9FIRM</name>
<dbReference type="AlphaFoldDB" id="D4S0G7"/>
<evidence type="ECO:0000256" key="1">
    <source>
        <dbReference type="SAM" id="Phobius"/>
    </source>
</evidence>
<comment type="caution">
    <text evidence="3">The sequence shown here is derived from an EMBL/GenBank/DDBJ whole genome shotgun (WGS) entry which is preliminary data.</text>
</comment>
<evidence type="ECO:0000313" key="3">
    <source>
        <dbReference type="EMBL" id="EFF68315.1"/>
    </source>
</evidence>
<feature type="domain" description="GP-PDE" evidence="2">
    <location>
        <begin position="386"/>
        <end position="619"/>
    </location>
</feature>
<dbReference type="Pfam" id="PF03009">
    <property type="entry name" value="GDPD"/>
    <property type="match status" value="1"/>
</dbReference>
<proteinExistence type="predicted"/>
<dbReference type="Pfam" id="PF10110">
    <property type="entry name" value="GPDPase_memb"/>
    <property type="match status" value="1"/>
</dbReference>
<feature type="transmembrane region" description="Helical" evidence="1">
    <location>
        <begin position="196"/>
        <end position="220"/>
    </location>
</feature>
<feature type="transmembrane region" description="Helical" evidence="1">
    <location>
        <begin position="156"/>
        <end position="176"/>
    </location>
</feature>
<sequence length="638" mass="73204">MKNICRIDDNRKLDIIMNHRIKKSIKTYNDMVFYDGMSLIKKSGLNMILFELIYKLGFSAVFYPVFLFLLKFTLRKSGFLYLTNNYLFSYLKSPYTIISMVLILALLMIYVTYEVCCLSVCYDAAYHGTPIALTRIFAGGLHLMKITIKKKKIRSVVNIAVISLMMNITLLGYFLYSVKINSTVKDVISGSKPIIITIAVIVLFLFIYSFIHVFTTNYLAYDAEDITDGKRQSRILFKNHFFKCLMVIIGWNLLIFLVIGLIYIILAIIIIAGVLILDRANMGMAIYLSVFRVAITVIKIVLPVISVPISFAVFTGLFYRLRNDKGNKLYIGEIAEDITEKRIRHPLTQKVIAIIFSAILFTVNIFYMVKAFDNNPFNYVEMFSDTLTMAHRGSSYEAPENTMLAFENAVKATADYIELDVHETKDGEIVVIHDDNLKRTTGVNKKVYNMTYDEIKDLDAGSYFGDEEEFKKCRIPTLEEVMSYTKGKIKLNIEIKLSAYEPDLVEGVAALIEKYDYKDECYVTSMNYKALTEIKEINEEIKTGYILYSAYGNYYNIDNVDAFSINFSYINKNVVDAIHYRGKQLFVWTINDRKTAEKMVAMGVDAVITDNPVMGKEATYARYSYSLIENVLSYVFED</sequence>
<dbReference type="Proteomes" id="UP000006238">
    <property type="component" value="Unassembled WGS sequence"/>
</dbReference>
<feature type="transmembrane region" description="Helical" evidence="1">
    <location>
        <begin position="52"/>
        <end position="74"/>
    </location>
</feature>
<dbReference type="EMBL" id="ABWN01000030">
    <property type="protein sequence ID" value="EFF68315.1"/>
    <property type="molecule type" value="Genomic_DNA"/>
</dbReference>
<feature type="transmembrane region" description="Helical" evidence="1">
    <location>
        <begin position="241"/>
        <end position="274"/>
    </location>
</feature>
<evidence type="ECO:0000259" key="2">
    <source>
        <dbReference type="PROSITE" id="PS51704"/>
    </source>
</evidence>
<feature type="transmembrane region" description="Helical" evidence="1">
    <location>
        <begin position="95"/>
        <end position="113"/>
    </location>
</feature>
<dbReference type="InterPro" id="IPR018476">
    <property type="entry name" value="GlyceroP-diester-Pdiesterase_M"/>
</dbReference>
<dbReference type="InterPro" id="IPR030395">
    <property type="entry name" value="GP_PDE_dom"/>
</dbReference>